<dbReference type="GO" id="GO:0016020">
    <property type="term" value="C:membrane"/>
    <property type="evidence" value="ECO:0007669"/>
    <property type="project" value="UniProtKB-SubCell"/>
</dbReference>
<keyword evidence="8" id="KW-0408">Iron</keyword>
<dbReference type="GO" id="GO:0046872">
    <property type="term" value="F:metal ion binding"/>
    <property type="evidence" value="ECO:0007669"/>
    <property type="project" value="UniProtKB-KW"/>
</dbReference>
<feature type="transmembrane region" description="Helical" evidence="10">
    <location>
        <begin position="89"/>
        <end position="110"/>
    </location>
</feature>
<dbReference type="InterPro" id="IPR005798">
    <property type="entry name" value="Cyt_b/b6_C"/>
</dbReference>
<evidence type="ECO:0000259" key="11">
    <source>
        <dbReference type="Pfam" id="PF00032"/>
    </source>
</evidence>
<evidence type="ECO:0000256" key="1">
    <source>
        <dbReference type="ARBA" id="ARBA00004141"/>
    </source>
</evidence>
<accession>A0A1U7CYL8</accession>
<dbReference type="GO" id="GO:0009055">
    <property type="term" value="F:electron transfer activity"/>
    <property type="evidence" value="ECO:0007669"/>
    <property type="project" value="InterPro"/>
</dbReference>
<dbReference type="AlphaFoldDB" id="A0A1U7CYL8"/>
<dbReference type="STRING" id="1387353.BSF38_05571"/>
<feature type="transmembrane region" description="Helical" evidence="10">
    <location>
        <begin position="356"/>
        <end position="376"/>
    </location>
</feature>
<evidence type="ECO:0000256" key="4">
    <source>
        <dbReference type="ARBA" id="ARBA00022692"/>
    </source>
</evidence>
<evidence type="ECO:0000313" key="12">
    <source>
        <dbReference type="EMBL" id="APW63983.1"/>
    </source>
</evidence>
<dbReference type="SUPFAM" id="SSF81648">
    <property type="entry name" value="a domain/subunit of cytochrome bc1 complex (Ubiquinol-cytochrome c reductase)"/>
    <property type="match status" value="1"/>
</dbReference>
<keyword evidence="3" id="KW-0349">Heme</keyword>
<evidence type="ECO:0000256" key="6">
    <source>
        <dbReference type="ARBA" id="ARBA00022982"/>
    </source>
</evidence>
<keyword evidence="6" id="KW-0249">Electron transport</keyword>
<evidence type="ECO:0000256" key="7">
    <source>
        <dbReference type="ARBA" id="ARBA00022989"/>
    </source>
</evidence>
<feature type="transmembrane region" description="Helical" evidence="10">
    <location>
        <begin position="23"/>
        <end position="42"/>
    </location>
</feature>
<feature type="transmembrane region" description="Helical" evidence="10">
    <location>
        <begin position="397"/>
        <end position="416"/>
    </location>
</feature>
<feature type="transmembrane region" description="Helical" evidence="10">
    <location>
        <begin position="155"/>
        <end position="178"/>
    </location>
</feature>
<keyword evidence="4 10" id="KW-0812">Transmembrane</keyword>
<dbReference type="InterPro" id="IPR036150">
    <property type="entry name" value="Cyt_b/b6_C_sf"/>
</dbReference>
<evidence type="ECO:0000256" key="5">
    <source>
        <dbReference type="ARBA" id="ARBA00022723"/>
    </source>
</evidence>
<dbReference type="EMBL" id="CP019082">
    <property type="protein sequence ID" value="APW63983.1"/>
    <property type="molecule type" value="Genomic_DNA"/>
</dbReference>
<feature type="transmembrane region" description="Helical" evidence="10">
    <location>
        <begin position="217"/>
        <end position="238"/>
    </location>
</feature>
<comment type="subcellular location">
    <subcellularLocation>
        <location evidence="1">Membrane</location>
        <topology evidence="1">Multi-pass membrane protein</topology>
    </subcellularLocation>
</comment>
<organism evidence="12 13">
    <name type="scientific">Paludisphaera borealis</name>
    <dbReference type="NCBI Taxonomy" id="1387353"/>
    <lineage>
        <taxon>Bacteria</taxon>
        <taxon>Pseudomonadati</taxon>
        <taxon>Planctomycetota</taxon>
        <taxon>Planctomycetia</taxon>
        <taxon>Isosphaerales</taxon>
        <taxon>Isosphaeraceae</taxon>
        <taxon>Paludisphaera</taxon>
    </lineage>
</organism>
<feature type="transmembrane region" description="Helical" evidence="10">
    <location>
        <begin position="190"/>
        <end position="210"/>
    </location>
</feature>
<evidence type="ECO:0000256" key="9">
    <source>
        <dbReference type="ARBA" id="ARBA00023136"/>
    </source>
</evidence>
<sequence length="537" mass="59619">MHQEILPILPHQDITPGVMVGLAWYYLLASALNAAAAAYVAYMEMVSEGASRVGLAPRTRRLPDWLVGTYIGLYGLAMVMILARPFLPGALDVAYCLCALANIVVALTAGADAAHFSELRASDGTHSGNSGELTLDDHIPAVGLGKSISRMLWTLIWAIAAVLFQAIGLAYLFGGAIVLPQIFRDRINQVSGPTTFFVGATIAFVAMIAFRKLAANGLVAWGLVNAALLFFGLSMSDFDFRDIVTKPDNVPIVGLMVLVGFFTWLSLRRAVINDSRQARGLPVLEALEPEKTLTWPDLVYTELVCMVICTIVLVLWGIVLQAPLEQPASSTVAPNPSKAPWYFLGLQEMLVYFDPWMAGVVLPSLIVVGLMAVPYIDNNKEGNGYYTIEKRKFAYITFQYGFLVLWVVLILLGTFLRGPNWNFFGPYEFWDLHKLIPLNNVNLSDIVWIQILGQTKPSSILQREAPGIILCVLYFAIPPLLMYRLFFRKYAEQAGMVRYLTLAVLLLFMASLPIKMVLRWTINLKYLVAIPEYFFNI</sequence>
<keyword evidence="7 10" id="KW-1133">Transmembrane helix</keyword>
<keyword evidence="2" id="KW-0813">Transport</keyword>
<gene>
    <name evidence="12" type="ORF">BSF38_05571</name>
</gene>
<dbReference type="OrthoDB" id="5398501at2"/>
<name>A0A1U7CYL8_9BACT</name>
<dbReference type="GO" id="GO:0016491">
    <property type="term" value="F:oxidoreductase activity"/>
    <property type="evidence" value="ECO:0007669"/>
    <property type="project" value="InterPro"/>
</dbReference>
<feature type="domain" description="Cytochrome b/b6 C-terminal region profile" evidence="11">
    <location>
        <begin position="328"/>
        <end position="407"/>
    </location>
</feature>
<keyword evidence="5" id="KW-0479">Metal-binding</keyword>
<feature type="transmembrane region" description="Helical" evidence="10">
    <location>
        <begin position="499"/>
        <end position="518"/>
    </location>
</feature>
<proteinExistence type="predicted"/>
<evidence type="ECO:0000256" key="2">
    <source>
        <dbReference type="ARBA" id="ARBA00022448"/>
    </source>
</evidence>
<evidence type="ECO:0000256" key="3">
    <source>
        <dbReference type="ARBA" id="ARBA00022617"/>
    </source>
</evidence>
<keyword evidence="13" id="KW-1185">Reference proteome</keyword>
<keyword evidence="9 10" id="KW-0472">Membrane</keyword>
<dbReference type="Proteomes" id="UP000186309">
    <property type="component" value="Chromosome"/>
</dbReference>
<dbReference type="InterPro" id="IPR027387">
    <property type="entry name" value="Cytb/b6-like_sf"/>
</dbReference>
<reference evidence="13" key="1">
    <citation type="submission" date="2016-12" db="EMBL/GenBank/DDBJ databases">
        <title>Comparative genomics of four Isosphaeraceae planctomycetes: a common pool of plasmids and glycoside hydrolase genes.</title>
        <authorList>
            <person name="Ivanova A."/>
        </authorList>
    </citation>
    <scope>NUCLEOTIDE SEQUENCE [LARGE SCALE GENOMIC DNA]</scope>
    <source>
        <strain evidence="13">PX4</strain>
    </source>
</reference>
<dbReference type="Gene3D" id="1.20.810.10">
    <property type="entry name" value="Cytochrome Bc1 Complex, Chain C"/>
    <property type="match status" value="1"/>
</dbReference>
<feature type="transmembrane region" description="Helical" evidence="10">
    <location>
        <begin position="62"/>
        <end position="83"/>
    </location>
</feature>
<evidence type="ECO:0000256" key="8">
    <source>
        <dbReference type="ARBA" id="ARBA00023004"/>
    </source>
</evidence>
<protein>
    <recommendedName>
        <fullName evidence="11">Cytochrome b/b6 C-terminal region profile domain-containing protein</fullName>
    </recommendedName>
</protein>
<evidence type="ECO:0000256" key="10">
    <source>
        <dbReference type="SAM" id="Phobius"/>
    </source>
</evidence>
<feature type="transmembrane region" description="Helical" evidence="10">
    <location>
        <begin position="250"/>
        <end position="267"/>
    </location>
</feature>
<feature type="transmembrane region" description="Helical" evidence="10">
    <location>
        <begin position="467"/>
        <end position="487"/>
    </location>
</feature>
<feature type="transmembrane region" description="Helical" evidence="10">
    <location>
        <begin position="298"/>
        <end position="319"/>
    </location>
</feature>
<dbReference type="RefSeq" id="WP_076350277.1">
    <property type="nucleotide sequence ID" value="NZ_CP019082.1"/>
</dbReference>
<evidence type="ECO:0000313" key="13">
    <source>
        <dbReference type="Proteomes" id="UP000186309"/>
    </source>
</evidence>
<dbReference type="Pfam" id="PF00032">
    <property type="entry name" value="Cytochrom_B_C"/>
    <property type="match status" value="1"/>
</dbReference>
<dbReference type="KEGG" id="pbor:BSF38_05571"/>